<comment type="caution">
    <text evidence="1">The sequence shown here is derived from an EMBL/GenBank/DDBJ whole genome shotgun (WGS) entry which is preliminary data.</text>
</comment>
<gene>
    <name evidence="1" type="ORF">QYF61_026594</name>
</gene>
<keyword evidence="2" id="KW-1185">Reference proteome</keyword>
<evidence type="ECO:0000313" key="2">
    <source>
        <dbReference type="Proteomes" id="UP001333110"/>
    </source>
</evidence>
<accession>A0AAN7S4Q8</accession>
<dbReference type="Proteomes" id="UP001333110">
    <property type="component" value="Unassembled WGS sequence"/>
</dbReference>
<name>A0AAN7S4Q8_MYCAM</name>
<dbReference type="EMBL" id="JAUNZN010000002">
    <property type="protein sequence ID" value="KAK4828437.1"/>
    <property type="molecule type" value="Genomic_DNA"/>
</dbReference>
<reference evidence="1 2" key="1">
    <citation type="journal article" date="2023" name="J. Hered.">
        <title>Chromosome-level genome of the wood stork (Mycteria americana) provides insight into avian chromosome evolution.</title>
        <authorList>
            <person name="Flamio R. Jr."/>
            <person name="Ramstad K.M."/>
        </authorList>
    </citation>
    <scope>NUCLEOTIDE SEQUENCE [LARGE SCALE GENOMIC DNA]</scope>
    <source>
        <strain evidence="1">JAX WOST 10</strain>
    </source>
</reference>
<dbReference type="AlphaFoldDB" id="A0AAN7S4Q8"/>
<organism evidence="1 2">
    <name type="scientific">Mycteria americana</name>
    <name type="common">Wood stork</name>
    <dbReference type="NCBI Taxonomy" id="33587"/>
    <lineage>
        <taxon>Eukaryota</taxon>
        <taxon>Metazoa</taxon>
        <taxon>Chordata</taxon>
        <taxon>Craniata</taxon>
        <taxon>Vertebrata</taxon>
        <taxon>Euteleostomi</taxon>
        <taxon>Archelosauria</taxon>
        <taxon>Archosauria</taxon>
        <taxon>Dinosauria</taxon>
        <taxon>Saurischia</taxon>
        <taxon>Theropoda</taxon>
        <taxon>Coelurosauria</taxon>
        <taxon>Aves</taxon>
        <taxon>Neognathae</taxon>
        <taxon>Neoaves</taxon>
        <taxon>Aequornithes</taxon>
        <taxon>Ciconiiformes</taxon>
        <taxon>Ciconiidae</taxon>
        <taxon>Mycteria</taxon>
    </lineage>
</organism>
<sequence>MVGSLRTGALSRTKAKRAIQPLENNLVPDKRCMARRGAAEHSTAIHSGGVLCFPQLRNNIHAAKNRAFSFFYFSQPSALLADGILTPTWKNMSNFIKLVAQMTALSMNFNNELNKTNFGIYLMNQPLCSSFPDILSVGSQVLPVLEENTEIQPPTSSEEKCSG</sequence>
<proteinExistence type="predicted"/>
<evidence type="ECO:0000313" key="1">
    <source>
        <dbReference type="EMBL" id="KAK4828437.1"/>
    </source>
</evidence>
<protein>
    <submittedName>
        <fullName evidence="1">Uncharacterized protein</fullName>
    </submittedName>
</protein>